<evidence type="ECO:0000313" key="2">
    <source>
        <dbReference type="EMBL" id="MBK1786082.1"/>
    </source>
</evidence>
<name>A0A934QQ08_9PSEU</name>
<accession>A0A934QQ08</accession>
<evidence type="ECO:0000256" key="1">
    <source>
        <dbReference type="SAM" id="SignalP"/>
    </source>
</evidence>
<evidence type="ECO:0008006" key="4">
    <source>
        <dbReference type="Google" id="ProtNLM"/>
    </source>
</evidence>
<dbReference type="AlphaFoldDB" id="A0A934QQ08"/>
<evidence type="ECO:0000313" key="3">
    <source>
        <dbReference type="Proteomes" id="UP000635245"/>
    </source>
</evidence>
<reference evidence="2" key="1">
    <citation type="submission" date="2020-12" db="EMBL/GenBank/DDBJ databases">
        <title>Prauserella sp. ASG 168, a novel actinomycete isolated from cave rock.</title>
        <authorList>
            <person name="Suriyachadkun C."/>
        </authorList>
    </citation>
    <scope>NUCLEOTIDE SEQUENCE</scope>
    <source>
        <strain evidence="2">ASG 168</strain>
    </source>
</reference>
<dbReference type="Proteomes" id="UP000635245">
    <property type="component" value="Unassembled WGS sequence"/>
</dbReference>
<dbReference type="EMBL" id="JAENJH010000003">
    <property type="protein sequence ID" value="MBK1786082.1"/>
    <property type="molecule type" value="Genomic_DNA"/>
</dbReference>
<proteinExistence type="predicted"/>
<feature type="signal peptide" evidence="1">
    <location>
        <begin position="1"/>
        <end position="41"/>
    </location>
</feature>
<keyword evidence="3" id="KW-1185">Reference proteome</keyword>
<comment type="caution">
    <text evidence="2">The sequence shown here is derived from an EMBL/GenBank/DDBJ whole genome shotgun (WGS) entry which is preliminary data.</text>
</comment>
<protein>
    <recommendedName>
        <fullName evidence="4">Alpha-amylase</fullName>
    </recommendedName>
</protein>
<keyword evidence="1" id="KW-0732">Signal</keyword>
<sequence>MTAKHSTSDRAARMRRSLRNTGLTMAAALATVAFVAAPAQAAPVGGDVRVQECGLSQVNQTYEVCGPGNRWVSIAFYDSITRDSGIMDKCWGPGVYKMFSELGPYRLAVTANEGVPC</sequence>
<organism evidence="2 3">
    <name type="scientific">Prauserella cavernicola</name>
    <dbReference type="NCBI Taxonomy" id="2800127"/>
    <lineage>
        <taxon>Bacteria</taxon>
        <taxon>Bacillati</taxon>
        <taxon>Actinomycetota</taxon>
        <taxon>Actinomycetes</taxon>
        <taxon>Pseudonocardiales</taxon>
        <taxon>Pseudonocardiaceae</taxon>
        <taxon>Prauserella</taxon>
    </lineage>
</organism>
<feature type="chain" id="PRO_5037625924" description="Alpha-amylase" evidence="1">
    <location>
        <begin position="42"/>
        <end position="117"/>
    </location>
</feature>
<dbReference type="RefSeq" id="WP_200319070.1">
    <property type="nucleotide sequence ID" value="NZ_JAENJH010000003.1"/>
</dbReference>
<gene>
    <name evidence="2" type="ORF">JHE00_17280</name>
</gene>